<reference evidence="20" key="1">
    <citation type="submission" date="2019-06" db="EMBL/GenBank/DDBJ databases">
        <title>Alistipes onderdonkii subsp. vulgaris subsp. nov., Alistipes dispar sp. nov. and Alistipes communis sp. nov., isolated from human faeces, and creation of Alistipes onderdonkii subsp. onderdonkii subsp. nov.</title>
        <authorList>
            <person name="Sakamoto M."/>
            <person name="Ikeyama N."/>
            <person name="Ogata Y."/>
            <person name="Suda W."/>
            <person name="Iino T."/>
            <person name="Hattori M."/>
            <person name="Ohkuma M."/>
        </authorList>
    </citation>
    <scope>NUCLEOTIDE SEQUENCE [LARGE SCALE GENOMIC DNA]</scope>
    <source>
        <strain evidence="20">5CBH24</strain>
    </source>
</reference>
<dbReference type="Proteomes" id="UP000318946">
    <property type="component" value="Chromosome"/>
</dbReference>
<dbReference type="STRING" id="1118061.GCA_000311925_00136"/>
<dbReference type="GeneID" id="78343230"/>
<dbReference type="GO" id="GO:0005829">
    <property type="term" value="C:cytosol"/>
    <property type="evidence" value="ECO:0007669"/>
    <property type="project" value="TreeGrafter"/>
</dbReference>
<evidence type="ECO:0000313" key="20">
    <source>
        <dbReference type="Proteomes" id="UP000318946"/>
    </source>
</evidence>
<sequence>MTDLTKLAPCEVWTEFEAITRVPRPSKKEEKIRDYLVGWAKEHGLEYRCDATGNVVIRKPATTGYEGRPTVILQSHMDMVCEKNSDVAFDFEHDAIRTRIDDGWVRAEGTTLGADDGIGMAAALAMLASATVAHPALEALFTVDEETGLTGAFGLGEGMLTGKYLINLDSEDEGELFIGCAGGVDTVAKFSPMVTPAPDGFEYFRIDVKGLAGGHSGDDIEKGRANSNKLVARLLYELLPYGPVLNRFDGGNLRNAIPREAFAVFGVPAETAGDVCERCRAFAVEIVEEFKYTEPNLQMTLNKIEGVEWVLDPVTMQSLVGALVGLPNGVLAMSHAVEGLVETSSNLASVKFGAEGIVVTTSQRSSVESAKRYAAQTVEAVLRLSGAEVAHSDGYPGWSPDPDSYLLHVTEQCYERLFAVKPKVRAIHAGLECGLFLEKYPELDMVSFGPTLRGVHSPDERLEIATVQKFWDLLCAVVGSL</sequence>
<dbReference type="EMBL" id="AP019735">
    <property type="protein sequence ID" value="BBL05203.1"/>
    <property type="molecule type" value="Genomic_DNA"/>
</dbReference>
<dbReference type="Gene3D" id="3.40.630.10">
    <property type="entry name" value="Zn peptidases"/>
    <property type="match status" value="2"/>
</dbReference>
<keyword evidence="8" id="KW-0170">Cobalt</keyword>
<dbReference type="PANTHER" id="PTHR43501">
    <property type="entry name" value="CYTOSOL NON-SPECIFIC DIPEPTIDASE"/>
    <property type="match status" value="1"/>
</dbReference>
<evidence type="ECO:0000256" key="5">
    <source>
        <dbReference type="ARBA" id="ARBA00022801"/>
    </source>
</evidence>
<feature type="domain" description="Peptidase M20 dimerisation" evidence="18">
    <location>
        <begin position="208"/>
        <end position="275"/>
    </location>
</feature>
<dbReference type="RefSeq" id="WP_141413412.1">
    <property type="nucleotide sequence ID" value="NZ_AP019735.1"/>
</dbReference>
<dbReference type="OrthoDB" id="9773892at2"/>
<evidence type="ECO:0000256" key="12">
    <source>
        <dbReference type="ARBA" id="ARBA00061423"/>
    </source>
</evidence>
<evidence type="ECO:0000256" key="4">
    <source>
        <dbReference type="ARBA" id="ARBA00022723"/>
    </source>
</evidence>
<comment type="similarity">
    <text evidence="12">Belongs to the peptidase M20C family.</text>
</comment>
<keyword evidence="5" id="KW-0378">Hydrolase</keyword>
<comment type="catalytic activity">
    <reaction evidence="9">
        <text>Hydrolysis of dipeptides, preferentially hydrophobic dipeptides including prolyl amino acids.</text>
        <dbReference type="EC" id="3.4.13.18"/>
    </reaction>
</comment>
<evidence type="ECO:0000256" key="14">
    <source>
        <dbReference type="ARBA" id="ARBA00075285"/>
    </source>
</evidence>
<dbReference type="CDD" id="cd03890">
    <property type="entry name" value="M20_pepD"/>
    <property type="match status" value="1"/>
</dbReference>
<keyword evidence="3" id="KW-0645">Protease</keyword>
<dbReference type="Pfam" id="PF01546">
    <property type="entry name" value="Peptidase_M20"/>
    <property type="match status" value="1"/>
</dbReference>
<comment type="cofactor">
    <cofactor evidence="1">
        <name>Co(2+)</name>
        <dbReference type="ChEBI" id="CHEBI:48828"/>
    </cofactor>
</comment>
<dbReference type="FunFam" id="3.40.630.10:FF:000015">
    <property type="entry name" value="Aminoacyl-histidine dipeptidase PepD"/>
    <property type="match status" value="1"/>
</dbReference>
<proteinExistence type="inferred from homology"/>
<dbReference type="GO" id="GO:0006508">
    <property type="term" value="P:proteolysis"/>
    <property type="evidence" value="ECO:0007669"/>
    <property type="project" value="UniProtKB-KW"/>
</dbReference>
<evidence type="ECO:0000256" key="16">
    <source>
        <dbReference type="ARBA" id="ARBA00077688"/>
    </source>
</evidence>
<dbReference type="InterPro" id="IPR011650">
    <property type="entry name" value="Peptidase_M20_dimer"/>
</dbReference>
<accession>A0A4Y1XMY5</accession>
<keyword evidence="4" id="KW-0479">Metal-binding</keyword>
<dbReference type="InterPro" id="IPR002933">
    <property type="entry name" value="Peptidase_M20"/>
</dbReference>
<evidence type="ECO:0000256" key="2">
    <source>
        <dbReference type="ARBA" id="ARBA00001947"/>
    </source>
</evidence>
<evidence type="ECO:0000256" key="7">
    <source>
        <dbReference type="ARBA" id="ARBA00023049"/>
    </source>
</evidence>
<organism evidence="19 20">
    <name type="scientific">Alistipes communis</name>
    <dbReference type="NCBI Taxonomy" id="2585118"/>
    <lineage>
        <taxon>Bacteria</taxon>
        <taxon>Pseudomonadati</taxon>
        <taxon>Bacteroidota</taxon>
        <taxon>Bacteroidia</taxon>
        <taxon>Bacteroidales</taxon>
        <taxon>Rikenellaceae</taxon>
        <taxon>Alistipes</taxon>
    </lineage>
</organism>
<dbReference type="PANTHER" id="PTHR43501:SF1">
    <property type="entry name" value="CYTOSOL NON-SPECIFIC DIPEPTIDASE"/>
    <property type="match status" value="1"/>
</dbReference>
<evidence type="ECO:0000256" key="1">
    <source>
        <dbReference type="ARBA" id="ARBA00001941"/>
    </source>
</evidence>
<dbReference type="PIRSF" id="PIRSF016599">
    <property type="entry name" value="Xaa-His_dipept"/>
    <property type="match status" value="1"/>
</dbReference>
<dbReference type="Pfam" id="PF07687">
    <property type="entry name" value="M20_dimer"/>
    <property type="match status" value="1"/>
</dbReference>
<dbReference type="KEGG" id="acou:A5CBH24_25160"/>
<dbReference type="GO" id="GO:0070573">
    <property type="term" value="F:metallodipeptidase activity"/>
    <property type="evidence" value="ECO:0007669"/>
    <property type="project" value="TreeGrafter"/>
</dbReference>
<evidence type="ECO:0000256" key="13">
    <source>
        <dbReference type="ARBA" id="ARBA00071271"/>
    </source>
</evidence>
<dbReference type="AlphaFoldDB" id="A0A3D3YMA6"/>
<keyword evidence="20" id="KW-1185">Reference proteome</keyword>
<protein>
    <recommendedName>
        <fullName evidence="13">Cytosol non-specific dipeptidase</fullName>
        <ecNumber evidence="10">3.4.13.18</ecNumber>
    </recommendedName>
    <alternativeName>
        <fullName evidence="16">Aminoacyl-histidine dipeptidase</fullName>
    </alternativeName>
    <alternativeName>
        <fullName evidence="15">Beta-alanyl-histidine dipeptidase</fullName>
    </alternativeName>
    <alternativeName>
        <fullName evidence="14">Carnosinase</fullName>
    </alternativeName>
    <alternativeName>
        <fullName evidence="11">Peptidase D</fullName>
    </alternativeName>
    <alternativeName>
        <fullName evidence="17">Xaa-His dipeptidase</fullName>
    </alternativeName>
</protein>
<gene>
    <name evidence="19" type="ORF">A5CBH24_25160</name>
</gene>
<dbReference type="FunFam" id="3.40.630.10:FF:000018">
    <property type="entry name" value="Aminoacyl-histidine dipeptidase PepD"/>
    <property type="match status" value="1"/>
</dbReference>
<evidence type="ECO:0000256" key="11">
    <source>
        <dbReference type="ARBA" id="ARBA00044252"/>
    </source>
</evidence>
<dbReference type="GO" id="GO:0046872">
    <property type="term" value="F:metal ion binding"/>
    <property type="evidence" value="ECO:0007669"/>
    <property type="project" value="UniProtKB-KW"/>
</dbReference>
<dbReference type="SUPFAM" id="SSF53187">
    <property type="entry name" value="Zn-dependent exopeptidases"/>
    <property type="match status" value="1"/>
</dbReference>
<evidence type="ECO:0000256" key="9">
    <source>
        <dbReference type="ARBA" id="ARBA00036421"/>
    </source>
</evidence>
<dbReference type="NCBIfam" id="TIGR01893">
    <property type="entry name" value="aa-his-dipept"/>
    <property type="match status" value="1"/>
</dbReference>
<evidence type="ECO:0000259" key="18">
    <source>
        <dbReference type="Pfam" id="PF07687"/>
    </source>
</evidence>
<comment type="cofactor">
    <cofactor evidence="2">
        <name>Zn(2+)</name>
        <dbReference type="ChEBI" id="CHEBI:29105"/>
    </cofactor>
</comment>
<name>A0A3D3YMA6_9BACT</name>
<evidence type="ECO:0000256" key="15">
    <source>
        <dbReference type="ARBA" id="ARBA00076004"/>
    </source>
</evidence>
<keyword evidence="7" id="KW-0482">Metalloprotease</keyword>
<dbReference type="EC" id="3.4.13.18" evidence="10"/>
<keyword evidence="6" id="KW-0862">Zinc</keyword>
<evidence type="ECO:0000256" key="8">
    <source>
        <dbReference type="ARBA" id="ARBA00023285"/>
    </source>
</evidence>
<evidence type="ECO:0000256" key="17">
    <source>
        <dbReference type="ARBA" id="ARBA00078074"/>
    </source>
</evidence>
<evidence type="ECO:0000256" key="10">
    <source>
        <dbReference type="ARBA" id="ARBA00038976"/>
    </source>
</evidence>
<accession>A0A3D3YMA6</accession>
<dbReference type="InterPro" id="IPR001160">
    <property type="entry name" value="Peptidase_M20C"/>
</dbReference>
<accession>A0A4Y1WVT7</accession>
<evidence type="ECO:0000256" key="3">
    <source>
        <dbReference type="ARBA" id="ARBA00022670"/>
    </source>
</evidence>
<dbReference type="PRINTS" id="PR00934">
    <property type="entry name" value="XHISDIPTASE"/>
</dbReference>
<evidence type="ECO:0000313" key="19">
    <source>
        <dbReference type="EMBL" id="BBL05203.1"/>
    </source>
</evidence>
<evidence type="ECO:0000256" key="6">
    <source>
        <dbReference type="ARBA" id="ARBA00022833"/>
    </source>
</evidence>